<dbReference type="Gene3D" id="1.20.5.110">
    <property type="match status" value="1"/>
</dbReference>
<dbReference type="SUPFAM" id="SSF58038">
    <property type="entry name" value="SNARE fusion complex"/>
    <property type="match status" value="1"/>
</dbReference>
<protein>
    <recommendedName>
        <fullName evidence="11">t-SNARE coiled-coil homology domain-containing protein</fullName>
    </recommendedName>
</protein>
<evidence type="ECO:0000259" key="11">
    <source>
        <dbReference type="PROSITE" id="PS50192"/>
    </source>
</evidence>
<dbReference type="VEuPathDB" id="FungiDB:C7M61_003876"/>
<evidence type="ECO:0000256" key="6">
    <source>
        <dbReference type="ARBA" id="ARBA00023034"/>
    </source>
</evidence>
<sequence>MSSRYSTAAHLRELRNQLFDTPTPGRLRLQTPQRISSPYDKPESMSAKHNESFLLSLESQNEDEVDSMSQKVAALKNLGVKMGGQINTSMKLNDEITNNFEKGKVTLKNTYNKMVVMSQRAGISWKMWLAFFAIFFVWCFYVWLF</sequence>
<comment type="caution">
    <text evidence="12">The sequence shown here is derived from an EMBL/GenBank/DDBJ whole genome shotgun (WGS) entry which is preliminary data.</text>
</comment>
<reference evidence="12 13" key="1">
    <citation type="submission" date="2018-03" db="EMBL/GenBank/DDBJ databases">
        <title>Candida pseudohaemulonii genome assembly and annotation.</title>
        <authorList>
            <person name="Munoz J.F."/>
            <person name="Gade L.G."/>
            <person name="Chow N.A."/>
            <person name="Litvintseva A.P."/>
            <person name="Loparev V.N."/>
            <person name="Cuomo C.A."/>
        </authorList>
    </citation>
    <scope>NUCLEOTIDE SEQUENCE [LARGE SCALE GENOMIC DNA]</scope>
    <source>
        <strain evidence="12 13">B12108</strain>
    </source>
</reference>
<dbReference type="PANTHER" id="PTHR12791">
    <property type="entry name" value="GOLGI SNARE BET1-RELATED"/>
    <property type="match status" value="1"/>
</dbReference>
<evidence type="ECO:0000256" key="5">
    <source>
        <dbReference type="ARBA" id="ARBA00022989"/>
    </source>
</evidence>
<evidence type="ECO:0000256" key="7">
    <source>
        <dbReference type="ARBA" id="ARBA00023136"/>
    </source>
</evidence>
<dbReference type="GO" id="GO:0031201">
    <property type="term" value="C:SNARE complex"/>
    <property type="evidence" value="ECO:0007669"/>
    <property type="project" value="EnsemblFungi"/>
</dbReference>
<evidence type="ECO:0000313" key="13">
    <source>
        <dbReference type="Proteomes" id="UP000241107"/>
    </source>
</evidence>
<dbReference type="GO" id="GO:0000139">
    <property type="term" value="C:Golgi membrane"/>
    <property type="evidence" value="ECO:0007669"/>
    <property type="project" value="UniProtKB-SubCell"/>
</dbReference>
<dbReference type="GeneID" id="36567264"/>
<dbReference type="GO" id="GO:0005789">
    <property type="term" value="C:endoplasmic reticulum membrane"/>
    <property type="evidence" value="ECO:0007669"/>
    <property type="project" value="EnsemblFungi"/>
</dbReference>
<evidence type="ECO:0000256" key="4">
    <source>
        <dbReference type="ARBA" id="ARBA00022927"/>
    </source>
</evidence>
<keyword evidence="13" id="KW-1185">Reference proteome</keyword>
<keyword evidence="2" id="KW-0813">Transport</keyword>
<evidence type="ECO:0000313" key="12">
    <source>
        <dbReference type="EMBL" id="PSK36406.1"/>
    </source>
</evidence>
<organism evidence="12 13">
    <name type="scientific">Candidozyma pseudohaemuli</name>
    <dbReference type="NCBI Taxonomy" id="418784"/>
    <lineage>
        <taxon>Eukaryota</taxon>
        <taxon>Fungi</taxon>
        <taxon>Dikarya</taxon>
        <taxon>Ascomycota</taxon>
        <taxon>Saccharomycotina</taxon>
        <taxon>Pichiomycetes</taxon>
        <taxon>Metschnikowiaceae</taxon>
        <taxon>Candidozyma</taxon>
    </lineage>
</organism>
<proteinExistence type="predicted"/>
<evidence type="ECO:0000256" key="10">
    <source>
        <dbReference type="SAM" id="Phobius"/>
    </source>
</evidence>
<dbReference type="Proteomes" id="UP000241107">
    <property type="component" value="Unassembled WGS sequence"/>
</dbReference>
<dbReference type="GO" id="GO:0006888">
    <property type="term" value="P:endoplasmic reticulum to Golgi vesicle-mediated transport"/>
    <property type="evidence" value="ECO:0007669"/>
    <property type="project" value="EnsemblFungi"/>
</dbReference>
<dbReference type="CDD" id="cd15853">
    <property type="entry name" value="SNARE_Bet1"/>
    <property type="match status" value="1"/>
</dbReference>
<evidence type="ECO:0000256" key="8">
    <source>
        <dbReference type="ARBA" id="ARBA00046280"/>
    </source>
</evidence>
<dbReference type="RefSeq" id="XP_024712511.1">
    <property type="nucleotide sequence ID" value="XM_024859209.1"/>
</dbReference>
<evidence type="ECO:0000256" key="2">
    <source>
        <dbReference type="ARBA" id="ARBA00022448"/>
    </source>
</evidence>
<dbReference type="PROSITE" id="PS50192">
    <property type="entry name" value="T_SNARE"/>
    <property type="match status" value="1"/>
</dbReference>
<feature type="transmembrane region" description="Helical" evidence="10">
    <location>
        <begin position="127"/>
        <end position="144"/>
    </location>
</feature>
<dbReference type="GO" id="GO:0006890">
    <property type="term" value="P:retrograde vesicle-mediated transport, Golgi to endoplasmic reticulum"/>
    <property type="evidence" value="ECO:0007669"/>
    <property type="project" value="EnsemblFungi"/>
</dbReference>
<feature type="region of interest" description="Disordered" evidence="9">
    <location>
        <begin position="21"/>
        <end position="51"/>
    </location>
</feature>
<dbReference type="GO" id="GO:0030134">
    <property type="term" value="C:COPII-coated ER to Golgi transport vesicle"/>
    <property type="evidence" value="ECO:0007669"/>
    <property type="project" value="EnsemblFungi"/>
</dbReference>
<dbReference type="InterPro" id="IPR039899">
    <property type="entry name" value="BET1_SNARE"/>
</dbReference>
<dbReference type="AlphaFoldDB" id="A0A2P7YKC2"/>
<name>A0A2P7YKC2_9ASCO</name>
<keyword evidence="5 10" id="KW-1133">Transmembrane helix</keyword>
<comment type="subcellular location">
    <subcellularLocation>
        <location evidence="8">Endomembrane system</location>
        <topology evidence="8">Single-pass type IV membrane protein</topology>
    </subcellularLocation>
    <subcellularLocation>
        <location evidence="1">Golgi apparatus membrane</location>
    </subcellularLocation>
</comment>
<dbReference type="STRING" id="418784.A0A2P7YKC2"/>
<accession>A0A2P7YKC2</accession>
<dbReference type="GO" id="GO:0005484">
    <property type="term" value="F:SNAP receptor activity"/>
    <property type="evidence" value="ECO:0007669"/>
    <property type="project" value="EnsemblFungi"/>
</dbReference>
<feature type="domain" description="T-SNARE coiled-coil homology" evidence="11">
    <location>
        <begin position="55"/>
        <end position="117"/>
    </location>
</feature>
<keyword evidence="7 10" id="KW-0472">Membrane</keyword>
<dbReference type="GO" id="GO:0048280">
    <property type="term" value="P:vesicle fusion with Golgi apparatus"/>
    <property type="evidence" value="ECO:0007669"/>
    <property type="project" value="EnsemblFungi"/>
</dbReference>
<evidence type="ECO:0000256" key="1">
    <source>
        <dbReference type="ARBA" id="ARBA00004394"/>
    </source>
</evidence>
<dbReference type="OrthoDB" id="261831at2759"/>
<keyword evidence="4" id="KW-0653">Protein transport</keyword>
<evidence type="ECO:0000256" key="9">
    <source>
        <dbReference type="SAM" id="MobiDB-lite"/>
    </source>
</evidence>
<evidence type="ECO:0000256" key="3">
    <source>
        <dbReference type="ARBA" id="ARBA00022692"/>
    </source>
</evidence>
<feature type="compositionally biased region" description="Basic and acidic residues" evidence="9">
    <location>
        <begin position="40"/>
        <end position="51"/>
    </location>
</feature>
<keyword evidence="3 10" id="KW-0812">Transmembrane</keyword>
<dbReference type="InterPro" id="IPR000727">
    <property type="entry name" value="T_SNARE_dom"/>
</dbReference>
<gene>
    <name evidence="12" type="ORF">C7M61_003876</name>
</gene>
<keyword evidence="6" id="KW-0333">Golgi apparatus</keyword>
<dbReference type="GO" id="GO:0006886">
    <property type="term" value="P:intracellular protein transport"/>
    <property type="evidence" value="ECO:0007669"/>
    <property type="project" value="EnsemblFungi"/>
</dbReference>
<dbReference type="EMBL" id="PYFQ01000011">
    <property type="protein sequence ID" value="PSK36406.1"/>
    <property type="molecule type" value="Genomic_DNA"/>
</dbReference>